<proteinExistence type="predicted"/>
<dbReference type="Proteomes" id="UP000789739">
    <property type="component" value="Unassembled WGS sequence"/>
</dbReference>
<reference evidence="1" key="1">
    <citation type="submission" date="2021-06" db="EMBL/GenBank/DDBJ databases">
        <authorList>
            <person name="Kallberg Y."/>
            <person name="Tangrot J."/>
            <person name="Rosling A."/>
        </authorList>
    </citation>
    <scope>NUCLEOTIDE SEQUENCE</scope>
    <source>
        <strain evidence="1">BR232B</strain>
    </source>
</reference>
<dbReference type="EMBL" id="CAJVPI010001771">
    <property type="protein sequence ID" value="CAG8626025.1"/>
    <property type="molecule type" value="Genomic_DNA"/>
</dbReference>
<evidence type="ECO:0000313" key="1">
    <source>
        <dbReference type="EMBL" id="CAG8626025.1"/>
    </source>
</evidence>
<sequence length="90" mass="9759">KNFAGKISAEEREALNAIEDAFSVMDADLDSMLLTVSGVIDLTDLNSNCVSALVQRTLSLCCKLQHAPNNALSKNMRKVVSFLEETAISK</sequence>
<comment type="caution">
    <text evidence="1">The sequence shown here is derived from an EMBL/GenBank/DDBJ whole genome shotgun (WGS) entry which is preliminary data.</text>
</comment>
<feature type="non-terminal residue" evidence="1">
    <location>
        <position position="90"/>
    </location>
</feature>
<organism evidence="1 2">
    <name type="scientific">Paraglomus brasilianum</name>
    <dbReference type="NCBI Taxonomy" id="144538"/>
    <lineage>
        <taxon>Eukaryota</taxon>
        <taxon>Fungi</taxon>
        <taxon>Fungi incertae sedis</taxon>
        <taxon>Mucoromycota</taxon>
        <taxon>Glomeromycotina</taxon>
        <taxon>Glomeromycetes</taxon>
        <taxon>Paraglomerales</taxon>
        <taxon>Paraglomeraceae</taxon>
        <taxon>Paraglomus</taxon>
    </lineage>
</organism>
<name>A0A9N9D863_9GLOM</name>
<evidence type="ECO:0000313" key="2">
    <source>
        <dbReference type="Proteomes" id="UP000789739"/>
    </source>
</evidence>
<protein>
    <submittedName>
        <fullName evidence="1">6379_t:CDS:1</fullName>
    </submittedName>
</protein>
<accession>A0A9N9D863</accession>
<keyword evidence="2" id="KW-1185">Reference proteome</keyword>
<dbReference type="AlphaFoldDB" id="A0A9N9D863"/>
<gene>
    <name evidence="1" type="ORF">PBRASI_LOCUS8982</name>
</gene>